<sequence>MVSVTSLEGFDPMDIFNSKKEFKDWLLSHIDLTNLSPYMSDEKLKEFLDKANNYGFKRVCIPITAVKKSKEFLEGKDIKIITFISSFHGNRNNLDEKIKACSDAISEGADEIEFSSNLSLIGEKTAFEEEAASIVNAVKEGKKVSKLYLEIDYLPDDLVNQVIMSAQNSHPDYISIAINLKEDESYDGENLNIAKERFEKIDSVIKDRKDINLKIYSNINSFNDILPILYLSTKYKWDIQSFRVGTEFGFDIIDGMDVSDF</sequence>
<dbReference type="PANTHER" id="PTHR10889:SF1">
    <property type="entry name" value="DEOXYRIBOSE-PHOSPHATE ALDOLASE"/>
    <property type="match status" value="1"/>
</dbReference>
<name>D6GV78_PARA5</name>
<dbReference type="PANTHER" id="PTHR10889">
    <property type="entry name" value="DEOXYRIBOSE-PHOSPHATE ALDOLASE"/>
    <property type="match status" value="1"/>
</dbReference>
<accession>D6GV78</accession>
<dbReference type="InterPro" id="IPR002915">
    <property type="entry name" value="DeoC/FbaB/LacD_aldolase"/>
</dbReference>
<dbReference type="InterPro" id="IPR011343">
    <property type="entry name" value="DeoC"/>
</dbReference>
<dbReference type="GO" id="GO:0009264">
    <property type="term" value="P:deoxyribonucleotide catabolic process"/>
    <property type="evidence" value="ECO:0007669"/>
    <property type="project" value="InterPro"/>
</dbReference>
<dbReference type="Proteomes" id="UP000009376">
    <property type="component" value="Unassembled WGS sequence"/>
</dbReference>
<protein>
    <submittedName>
        <fullName evidence="2">Deoxyribose-phosphate aldolase-like protein</fullName>
    </submittedName>
</protein>
<keyword evidence="1" id="KW-0963">Cytoplasm</keyword>
<dbReference type="SUPFAM" id="SSF51569">
    <property type="entry name" value="Aldolase"/>
    <property type="match status" value="1"/>
</dbReference>
<dbReference type="AlphaFoldDB" id="D6GV78"/>
<dbReference type="Gene3D" id="3.20.20.70">
    <property type="entry name" value="Aldolase class I"/>
    <property type="match status" value="1"/>
</dbReference>
<dbReference type="GO" id="GO:0005737">
    <property type="term" value="C:cytoplasm"/>
    <property type="evidence" value="ECO:0007669"/>
    <property type="project" value="InterPro"/>
</dbReference>
<proteinExistence type="predicted"/>
<dbReference type="GO" id="GO:0016052">
    <property type="term" value="P:carbohydrate catabolic process"/>
    <property type="evidence" value="ECO:0007669"/>
    <property type="project" value="TreeGrafter"/>
</dbReference>
<evidence type="ECO:0000256" key="1">
    <source>
        <dbReference type="ARBA" id="ARBA00022490"/>
    </source>
</evidence>
<evidence type="ECO:0000313" key="3">
    <source>
        <dbReference type="Proteomes" id="UP000009376"/>
    </source>
</evidence>
<dbReference type="InterPro" id="IPR013785">
    <property type="entry name" value="Aldolase_TIM"/>
</dbReference>
<dbReference type="GO" id="GO:0004139">
    <property type="term" value="F:deoxyribose-phosphate aldolase activity"/>
    <property type="evidence" value="ECO:0007669"/>
    <property type="project" value="InterPro"/>
</dbReference>
<dbReference type="EMBL" id="GG745551">
    <property type="protein sequence ID" value="EFD92879.1"/>
    <property type="molecule type" value="Genomic_DNA"/>
</dbReference>
<organism evidence="2 3">
    <name type="scientific">Candidatus Parvarchaeum acidophilus ARMAN-5</name>
    <dbReference type="NCBI Taxonomy" id="662762"/>
    <lineage>
        <taxon>Archaea</taxon>
        <taxon>Candidatus Parvarchaeota</taxon>
        <taxon>Candidatus Parvarchaeum</taxon>
    </lineage>
</organism>
<reference evidence="2 3" key="1">
    <citation type="journal article" date="2010" name="Proc. Natl. Acad. Sci. U.S.A.">
        <title>Enigmatic, ultrasmall, uncultivated Archaea.</title>
        <authorList>
            <person name="Baker B.J."/>
            <person name="Comolli L.R."/>
            <person name="Dick G.J."/>
            <person name="Hauser L.J."/>
            <person name="Hyatt D."/>
            <person name="Dill B.D."/>
            <person name="Land M.L."/>
            <person name="Verberkmoes N.C."/>
            <person name="Hettich R.L."/>
            <person name="Banfield J.F."/>
        </authorList>
    </citation>
    <scope>NUCLEOTIDE SEQUENCE [LARGE SCALE GENOMIC DNA]</scope>
</reference>
<gene>
    <name evidence="2" type="ORF">BJBARM5_0385</name>
</gene>
<dbReference type="SMART" id="SM01133">
    <property type="entry name" value="DeoC"/>
    <property type="match status" value="1"/>
</dbReference>
<evidence type="ECO:0000313" key="2">
    <source>
        <dbReference type="EMBL" id="EFD92879.1"/>
    </source>
</evidence>